<dbReference type="Pfam" id="PF00217">
    <property type="entry name" value="ATP-gua_Ptrans"/>
    <property type="match status" value="1"/>
</dbReference>
<evidence type="ECO:0000256" key="3">
    <source>
        <dbReference type="ARBA" id="ARBA00022777"/>
    </source>
</evidence>
<feature type="binding site" evidence="5">
    <location>
        <position position="92"/>
    </location>
    <ligand>
        <name>ATP</name>
        <dbReference type="ChEBI" id="CHEBI:30616"/>
    </ligand>
</feature>
<evidence type="ECO:0000259" key="6">
    <source>
        <dbReference type="PROSITE" id="PS51510"/>
    </source>
</evidence>
<feature type="binding site" evidence="5">
    <location>
        <begin position="213"/>
        <end position="218"/>
    </location>
    <ligand>
        <name>ATP</name>
        <dbReference type="ChEBI" id="CHEBI:30616"/>
    </ligand>
</feature>
<keyword evidence="3 5" id="KW-0418">Kinase</keyword>
<evidence type="ECO:0000256" key="5">
    <source>
        <dbReference type="PROSITE-ProRule" id="PRU00843"/>
    </source>
</evidence>
<dbReference type="EMBL" id="JAACAK010000067">
    <property type="protein sequence ID" value="NIR75287.1"/>
    <property type="molecule type" value="Genomic_DNA"/>
</dbReference>
<evidence type="ECO:0000313" key="8">
    <source>
        <dbReference type="Proteomes" id="UP000702544"/>
    </source>
</evidence>
<keyword evidence="4 5" id="KW-0067">ATP-binding</keyword>
<comment type="similarity">
    <text evidence="5">Belongs to the ATP:guanido phosphotransferase family.</text>
</comment>
<evidence type="ECO:0000256" key="4">
    <source>
        <dbReference type="ARBA" id="ARBA00022840"/>
    </source>
</evidence>
<dbReference type="Gene3D" id="3.30.590.10">
    <property type="entry name" value="Glutamine synthetase/guanido kinase, catalytic domain"/>
    <property type="match status" value="1"/>
</dbReference>
<dbReference type="PROSITE" id="PS51510">
    <property type="entry name" value="PHOSPHAGEN_KINASE_C"/>
    <property type="match status" value="1"/>
</dbReference>
<dbReference type="AlphaFoldDB" id="A0AAE5CB37"/>
<feature type="binding site" evidence="5">
    <location>
        <begin position="29"/>
        <end position="33"/>
    </location>
    <ligand>
        <name>ATP</name>
        <dbReference type="ChEBI" id="CHEBI:30616"/>
    </ligand>
</feature>
<evidence type="ECO:0000313" key="7">
    <source>
        <dbReference type="EMBL" id="NIR75287.1"/>
    </source>
</evidence>
<proteinExistence type="inferred from homology"/>
<feature type="binding site" evidence="5">
    <location>
        <begin position="182"/>
        <end position="186"/>
    </location>
    <ligand>
        <name>ATP</name>
        <dbReference type="ChEBI" id="CHEBI:30616"/>
    </ligand>
</feature>
<dbReference type="InterPro" id="IPR023660">
    <property type="entry name" value="Arg_Kinase"/>
</dbReference>
<dbReference type="GO" id="GO:0004111">
    <property type="term" value="F:creatine kinase activity"/>
    <property type="evidence" value="ECO:0007669"/>
    <property type="project" value="InterPro"/>
</dbReference>
<reference evidence="7 8" key="1">
    <citation type="submission" date="2020-01" db="EMBL/GenBank/DDBJ databases">
        <title>Genomes assembled from Gulf of Kutch pelagic sediment metagenomes.</title>
        <authorList>
            <person name="Chandrashekar M."/>
            <person name="Mahajan M.S."/>
            <person name="Dave K.J."/>
            <person name="Vatsa P."/>
            <person name="Nathani N.M."/>
        </authorList>
    </citation>
    <scope>NUCLEOTIDE SEQUENCE [LARGE SCALE GENOMIC DNA]</scope>
    <source>
        <strain evidence="7">KS3-K002</strain>
    </source>
</reference>
<accession>A0AAE5CB37</accession>
<dbReference type="GO" id="GO:0005615">
    <property type="term" value="C:extracellular space"/>
    <property type="evidence" value="ECO:0007669"/>
    <property type="project" value="TreeGrafter"/>
</dbReference>
<keyword evidence="1 5" id="KW-0808">Transferase</keyword>
<dbReference type="InterPro" id="IPR022414">
    <property type="entry name" value="ATP-guanido_PTrfase_cat"/>
</dbReference>
<gene>
    <name evidence="7" type="ORF">GWO12_09260</name>
</gene>
<comment type="caution">
    <text evidence="7">The sequence shown here is derived from an EMBL/GenBank/DDBJ whole genome shotgun (WGS) entry which is preliminary data.</text>
</comment>
<dbReference type="Proteomes" id="UP000702544">
    <property type="component" value="Unassembled WGS sequence"/>
</dbReference>
<organism evidence="7 8">
    <name type="scientific">Candidatus Kutchimonas denitrificans</name>
    <dbReference type="NCBI Taxonomy" id="3056748"/>
    <lineage>
        <taxon>Bacteria</taxon>
        <taxon>Pseudomonadati</taxon>
        <taxon>Gemmatimonadota</taxon>
        <taxon>Gemmatimonadia</taxon>
        <taxon>Candidatus Palauibacterales</taxon>
        <taxon>Candidatus Palauibacteraceae</taxon>
        <taxon>Candidatus Kutchimonas</taxon>
    </lineage>
</organism>
<dbReference type="InterPro" id="IPR000749">
    <property type="entry name" value="ATP-guanido_PTrfase"/>
</dbReference>
<dbReference type="PANTHER" id="PTHR11547:SF38">
    <property type="entry name" value="ARGININE KINASE 1-RELATED"/>
    <property type="match status" value="1"/>
</dbReference>
<name>A0AAE5CB37_9BACT</name>
<dbReference type="GO" id="GO:0046314">
    <property type="term" value="P:phosphocreatine biosynthetic process"/>
    <property type="evidence" value="ECO:0007669"/>
    <property type="project" value="InterPro"/>
</dbReference>
<evidence type="ECO:0000256" key="1">
    <source>
        <dbReference type="ARBA" id="ARBA00022679"/>
    </source>
</evidence>
<dbReference type="PANTHER" id="PTHR11547">
    <property type="entry name" value="ARGININE OR CREATINE KINASE"/>
    <property type="match status" value="1"/>
</dbReference>
<dbReference type="CDD" id="cd07930">
    <property type="entry name" value="bacterial_phosphagen_kinase"/>
    <property type="match status" value="1"/>
</dbReference>
<protein>
    <submittedName>
        <fullName evidence="7">Protein arginine kinase</fullName>
    </submittedName>
</protein>
<keyword evidence="2 5" id="KW-0547">Nucleotide-binding</keyword>
<dbReference type="InterPro" id="IPR014746">
    <property type="entry name" value="Gln_synth/guanido_kin_cat_dom"/>
</dbReference>
<dbReference type="GO" id="GO:0005524">
    <property type="term" value="F:ATP binding"/>
    <property type="evidence" value="ECO:0007669"/>
    <property type="project" value="UniProtKB-UniRule"/>
</dbReference>
<feature type="domain" description="Phosphagen kinase C-terminal" evidence="6">
    <location>
        <begin position="26"/>
        <end position="260"/>
    </location>
</feature>
<sequence length="367" mass="40736">MNPLDLKTMPDFGLSWLDASGPHSDIVLSTRVRIARNLQGYPFSVRAKPADRAAILATVREVLERNARLEDAVLVEVDGLKPRRRQILLERHLVSRELVETDNDESSSAAALVSSMSEPMGLMINEEDHLRLQSLMSGFSPQDTWRIVDGLDEELGNELPYAFHHEFGHLTSCPTNCGTGLRASVLIHLPGLVLTKEINKVLEGIRQVGLTFRGLYGEGSEVIGNLFQVSNQTTLGKSEEDLIDHLHKIVGQVVEYERQARSVLLRDAPNVIEDKVWRAYGLLRYARSLAFDEMMNLLSGVRLGLSLKLLQGPSVYVLNRIMIFAQHAHLEEASEGSLSPGELDIQRANYVRTALGTVKPPSAESSD</sequence>
<feature type="binding site" evidence="5">
    <location>
        <position position="131"/>
    </location>
    <ligand>
        <name>ATP</name>
        <dbReference type="ChEBI" id="CHEBI:30616"/>
    </ligand>
</feature>
<dbReference type="SUPFAM" id="SSF55931">
    <property type="entry name" value="Glutamine synthetase/guanido kinase"/>
    <property type="match status" value="1"/>
</dbReference>
<evidence type="ECO:0000256" key="2">
    <source>
        <dbReference type="ARBA" id="ARBA00022741"/>
    </source>
</evidence>